<proteinExistence type="predicted"/>
<dbReference type="InterPro" id="IPR038718">
    <property type="entry name" value="SNF2-like_sf"/>
</dbReference>
<evidence type="ECO:0000259" key="3">
    <source>
        <dbReference type="PROSITE" id="PS51194"/>
    </source>
</evidence>
<dbReference type="KEGG" id="lua:D4A81_04995"/>
<protein>
    <submittedName>
        <fullName evidence="4">DEAD/DEAH box helicase</fullName>
    </submittedName>
</protein>
<dbReference type="CDD" id="cd18793">
    <property type="entry name" value="SF2_C_SNF"/>
    <property type="match status" value="1"/>
</dbReference>
<dbReference type="SUPFAM" id="SSF52540">
    <property type="entry name" value="P-loop containing nucleoside triphosphate hydrolases"/>
    <property type="match status" value="2"/>
</dbReference>
<dbReference type="SMART" id="SM00490">
    <property type="entry name" value="HELICc"/>
    <property type="match status" value="1"/>
</dbReference>
<reference evidence="4 5" key="1">
    <citation type="submission" date="2018-09" db="EMBL/GenBank/DDBJ databases">
        <title>Genome sequencing of Lachnoanaerobaculum umeaense DSM 23576.</title>
        <authorList>
            <person name="Kook J.-K."/>
            <person name="Park S.-N."/>
            <person name="Lim Y.K."/>
        </authorList>
    </citation>
    <scope>NUCLEOTIDE SEQUENCE [LARGE SCALE GENOMIC DNA]</scope>
    <source>
        <strain evidence="5">DSM 23576 \ CCUG 58757</strain>
    </source>
</reference>
<dbReference type="Pfam" id="PF00271">
    <property type="entry name" value="Helicase_C"/>
    <property type="match status" value="1"/>
</dbReference>
<dbReference type="OrthoDB" id="9814088at2"/>
<dbReference type="Pfam" id="PF00176">
    <property type="entry name" value="SNF2-rel_dom"/>
    <property type="match status" value="1"/>
</dbReference>
<dbReference type="PROSITE" id="PS51192">
    <property type="entry name" value="HELICASE_ATP_BIND_1"/>
    <property type="match status" value="1"/>
</dbReference>
<name>A0A385Q191_9FIRM</name>
<sequence>MKGSYMMYLHNDKELYKKIPKALFNSKALFNPYQYLPFNKMMSWDNENERYIENGKNVLVTDEVGVGKTFEIGIILRELLHLNPELTALILCPVKLCENWKKELYDNFYIGAINYYKEKTFGQITIVPYSYFSSASSKSLSEDIKNEYELRNGGCEREQETLYLTEELSSILPYDILILDEAHYIRNKGKLWRYVDRLIEESEENESKTKIFMTGTPVFNNEEDYNNITELLTKDLPKGNIQEFGITKTLQSEANCYDKLLEIEVWNYPKATTGSGLENKQSGVTPNNIEKDIIDELYATKDEDDGNTREKSKYGRLTGFLKRIASSSIYSLKKFIENRYEFSTEILEYHESTEKDFDTEDFEADDLKDILKDWQPNDDTKLQALRELIKSEFDNNSNENKKAIIFSCFITTCEYLEEHLGTDYHVYLITGRTSAEQVENMKAMFEKDEKPSILICSDAAKEGHNLQFCQLLIHYDLPYTPAAIGQRNGRIYRRGQEGIPKAFYMLFNQGYDLRLFGEIILGKCQVIKNMEEEGKLSWINILPNDARDYVNACIEQYIEERLNESNKEKIIAAKELLEKKFSEIRINDEGKKIRDENGNVSKDWNYKRAEELYNQINENFTGNITEALTNLFTDGNEINGNTLQDYYKQKYDDELKKFCEDYLEADFRESSESAKYIFKECCREILGGKYTKFCHDMIDSDITIGEYKEQFEPLKEWEQNENGK</sequence>
<dbReference type="GO" id="GO:0005524">
    <property type="term" value="F:ATP binding"/>
    <property type="evidence" value="ECO:0007669"/>
    <property type="project" value="InterPro"/>
</dbReference>
<dbReference type="EMBL" id="CP032364">
    <property type="protein sequence ID" value="AYA99344.1"/>
    <property type="molecule type" value="Genomic_DNA"/>
</dbReference>
<dbReference type="InterPro" id="IPR014001">
    <property type="entry name" value="Helicase_ATP-bd"/>
</dbReference>
<evidence type="ECO:0000259" key="2">
    <source>
        <dbReference type="PROSITE" id="PS51192"/>
    </source>
</evidence>
<dbReference type="InterPro" id="IPR000330">
    <property type="entry name" value="SNF2_N"/>
</dbReference>
<evidence type="ECO:0000313" key="5">
    <source>
        <dbReference type="Proteomes" id="UP000265562"/>
    </source>
</evidence>
<dbReference type="InterPro" id="IPR001650">
    <property type="entry name" value="Helicase_C-like"/>
</dbReference>
<keyword evidence="5" id="KW-1185">Reference proteome</keyword>
<organism evidence="4 5">
    <name type="scientific">Lachnoanaerobaculum umeaense</name>
    <dbReference type="NCBI Taxonomy" id="617123"/>
    <lineage>
        <taxon>Bacteria</taxon>
        <taxon>Bacillati</taxon>
        <taxon>Bacillota</taxon>
        <taxon>Clostridia</taxon>
        <taxon>Lachnospirales</taxon>
        <taxon>Lachnospiraceae</taxon>
        <taxon>Lachnoanaerobaculum</taxon>
    </lineage>
</organism>
<feature type="domain" description="Helicase ATP-binding" evidence="2">
    <location>
        <begin position="49"/>
        <end position="235"/>
    </location>
</feature>
<gene>
    <name evidence="4" type="ORF">D4A81_04995</name>
</gene>
<dbReference type="Proteomes" id="UP000265562">
    <property type="component" value="Chromosome"/>
</dbReference>
<dbReference type="GO" id="GO:0004386">
    <property type="term" value="F:helicase activity"/>
    <property type="evidence" value="ECO:0007669"/>
    <property type="project" value="UniProtKB-KW"/>
</dbReference>
<dbReference type="Gene3D" id="3.40.50.300">
    <property type="entry name" value="P-loop containing nucleotide triphosphate hydrolases"/>
    <property type="match status" value="1"/>
</dbReference>
<dbReference type="SMART" id="SM00487">
    <property type="entry name" value="DEXDc"/>
    <property type="match status" value="1"/>
</dbReference>
<dbReference type="InterPro" id="IPR027417">
    <property type="entry name" value="P-loop_NTPase"/>
</dbReference>
<keyword evidence="1" id="KW-0378">Hydrolase</keyword>
<dbReference type="AlphaFoldDB" id="A0A385Q191"/>
<keyword evidence="4" id="KW-0547">Nucleotide-binding</keyword>
<evidence type="ECO:0000256" key="1">
    <source>
        <dbReference type="ARBA" id="ARBA00022801"/>
    </source>
</evidence>
<dbReference type="InterPro" id="IPR049730">
    <property type="entry name" value="SNF2/RAD54-like_C"/>
</dbReference>
<keyword evidence="4" id="KW-0067">ATP-binding</keyword>
<dbReference type="PROSITE" id="PS51194">
    <property type="entry name" value="HELICASE_CTER"/>
    <property type="match status" value="1"/>
</dbReference>
<dbReference type="PANTHER" id="PTHR45766">
    <property type="entry name" value="DNA ANNEALING HELICASE AND ENDONUCLEASE ZRANB3 FAMILY MEMBER"/>
    <property type="match status" value="1"/>
</dbReference>
<keyword evidence="4" id="KW-0347">Helicase</keyword>
<accession>A0A385Q191</accession>
<dbReference type="PANTHER" id="PTHR45766:SF6">
    <property type="entry name" value="SWI_SNF-RELATED MATRIX-ASSOCIATED ACTIN-DEPENDENT REGULATOR OF CHROMATIN SUBFAMILY A-LIKE PROTEIN 1"/>
    <property type="match status" value="1"/>
</dbReference>
<feature type="domain" description="Helicase C-terminal" evidence="3">
    <location>
        <begin position="381"/>
        <end position="542"/>
    </location>
</feature>
<evidence type="ECO:0000313" key="4">
    <source>
        <dbReference type="EMBL" id="AYA99344.1"/>
    </source>
</evidence>
<dbReference type="Gene3D" id="3.40.50.10810">
    <property type="entry name" value="Tandem AAA-ATPase domain"/>
    <property type="match status" value="1"/>
</dbReference>
<dbReference type="GO" id="GO:0016787">
    <property type="term" value="F:hydrolase activity"/>
    <property type="evidence" value="ECO:0007669"/>
    <property type="project" value="UniProtKB-KW"/>
</dbReference>